<evidence type="ECO:0000313" key="3">
    <source>
        <dbReference type="Proteomes" id="UP000253759"/>
    </source>
</evidence>
<dbReference type="Proteomes" id="UP000253759">
    <property type="component" value="Unassembled WGS sequence"/>
</dbReference>
<evidence type="ECO:0000313" key="2">
    <source>
        <dbReference type="EMBL" id="RDE09871.1"/>
    </source>
</evidence>
<dbReference type="AlphaFoldDB" id="A0A369WCN5"/>
<protein>
    <recommendedName>
        <fullName evidence="4">Metallopeptidase</fullName>
    </recommendedName>
</protein>
<sequence>MIALDQGSSRPAWRCPMKLRTILAAILALAALPASAQQLTNAQRSAAVDFVLNNTRHTMLHEIGHMFVDQLDLPVLGKEEDAVDTMATLFMLQSEDPADFVALRDTVDGWLFSESTRPSRGYVNSDFYGEHSLDIQRSFAIACLMVGSDYVEHTSYATRVSLPIDRQKSCAEDYRIAEKGWRSVLEPHRRGPGMDGAPITTAYRDSSGEYGHIEDMLRSAGVLEMYADWVRKSFVLPNPVTMTAETCGEVNAFYDPGERQVILCYEWVDFFYEMYVDEIMPVREHFALMRKLKLEKLGRRD</sequence>
<dbReference type="Pfam" id="PF14247">
    <property type="entry name" value="DUF4344"/>
    <property type="match status" value="2"/>
</dbReference>
<keyword evidence="1" id="KW-0732">Signal</keyword>
<evidence type="ECO:0008006" key="4">
    <source>
        <dbReference type="Google" id="ProtNLM"/>
    </source>
</evidence>
<reference evidence="3" key="1">
    <citation type="submission" date="2018-07" db="EMBL/GenBank/DDBJ databases">
        <authorList>
            <person name="Liu B.-T."/>
            <person name="Du Z."/>
        </authorList>
    </citation>
    <scope>NUCLEOTIDE SEQUENCE [LARGE SCALE GENOMIC DNA]</scope>
    <source>
        <strain evidence="3">XYN52</strain>
    </source>
</reference>
<dbReference type="InterPro" id="IPR025644">
    <property type="entry name" value="DUF4344"/>
</dbReference>
<comment type="caution">
    <text evidence="2">The sequence shown here is derived from an EMBL/GenBank/DDBJ whole genome shotgun (WGS) entry which is preliminary data.</text>
</comment>
<organism evidence="2 3">
    <name type="scientific">Pelagibacterium lacus</name>
    <dbReference type="NCBI Taxonomy" id="2282655"/>
    <lineage>
        <taxon>Bacteria</taxon>
        <taxon>Pseudomonadati</taxon>
        <taxon>Pseudomonadota</taxon>
        <taxon>Alphaproteobacteria</taxon>
        <taxon>Hyphomicrobiales</taxon>
        <taxon>Devosiaceae</taxon>
        <taxon>Pelagibacterium</taxon>
    </lineage>
</organism>
<feature type="chain" id="PRO_5016919139" description="Metallopeptidase" evidence="1">
    <location>
        <begin position="37"/>
        <end position="301"/>
    </location>
</feature>
<proteinExistence type="predicted"/>
<name>A0A369WCN5_9HYPH</name>
<feature type="signal peptide" evidence="1">
    <location>
        <begin position="1"/>
        <end position="36"/>
    </location>
</feature>
<evidence type="ECO:0000256" key="1">
    <source>
        <dbReference type="SAM" id="SignalP"/>
    </source>
</evidence>
<accession>A0A369WCN5</accession>
<keyword evidence="3" id="KW-1185">Reference proteome</keyword>
<dbReference type="EMBL" id="QQNH01000004">
    <property type="protein sequence ID" value="RDE09871.1"/>
    <property type="molecule type" value="Genomic_DNA"/>
</dbReference>
<gene>
    <name evidence="2" type="ORF">DVH29_04880</name>
</gene>